<evidence type="ECO:0000313" key="2">
    <source>
        <dbReference type="Proteomes" id="UP000315783"/>
    </source>
</evidence>
<keyword evidence="2" id="KW-1185">Reference proteome</keyword>
<dbReference type="EMBL" id="SPUK01000005">
    <property type="protein sequence ID" value="TQV97122.1"/>
    <property type="molecule type" value="Genomic_DNA"/>
</dbReference>
<protein>
    <submittedName>
        <fullName evidence="1">Uncharacterized protein</fullName>
    </submittedName>
</protein>
<proteinExistence type="predicted"/>
<name>A0A545V5X7_9HYPO</name>
<dbReference type="AlphaFoldDB" id="A0A545V5X7"/>
<evidence type="ECO:0000313" key="1">
    <source>
        <dbReference type="EMBL" id="TQV97122.1"/>
    </source>
</evidence>
<sequence>MSYAWAGHTQSSSSFRCFTAAATSRWVARSRPLSERAPFFVDVNLVLRGCVIYTCERCSATHRRPKFIPFICCRLDLSYCTFKKKTPSWRTAIGALVHFSYPVSFCFSTFSFTTAVATMQPPPPNCVPAFI</sequence>
<reference evidence="1 2" key="1">
    <citation type="journal article" date="2019" name="Appl. Microbiol. Biotechnol.">
        <title>Genome sequence of Isaria javanica and comparative genome analysis insights into family S53 peptidase evolution in fungal entomopathogens.</title>
        <authorList>
            <person name="Lin R."/>
            <person name="Zhang X."/>
            <person name="Xin B."/>
            <person name="Zou M."/>
            <person name="Gao Y."/>
            <person name="Qin F."/>
            <person name="Hu Q."/>
            <person name="Xie B."/>
            <person name="Cheng X."/>
        </authorList>
    </citation>
    <scope>NUCLEOTIDE SEQUENCE [LARGE SCALE GENOMIC DNA]</scope>
    <source>
        <strain evidence="1 2">IJ1G</strain>
    </source>
</reference>
<accession>A0A545V5X7</accession>
<dbReference type="Proteomes" id="UP000315783">
    <property type="component" value="Unassembled WGS sequence"/>
</dbReference>
<comment type="caution">
    <text evidence="1">The sequence shown here is derived from an EMBL/GenBank/DDBJ whole genome shotgun (WGS) entry which is preliminary data.</text>
</comment>
<gene>
    <name evidence="1" type="ORF">IF1G_04362</name>
</gene>
<organism evidence="1 2">
    <name type="scientific">Cordyceps javanica</name>
    <dbReference type="NCBI Taxonomy" id="43265"/>
    <lineage>
        <taxon>Eukaryota</taxon>
        <taxon>Fungi</taxon>
        <taxon>Dikarya</taxon>
        <taxon>Ascomycota</taxon>
        <taxon>Pezizomycotina</taxon>
        <taxon>Sordariomycetes</taxon>
        <taxon>Hypocreomycetidae</taxon>
        <taxon>Hypocreales</taxon>
        <taxon>Cordycipitaceae</taxon>
        <taxon>Cordyceps</taxon>
    </lineage>
</organism>